<dbReference type="PANTHER" id="PTHR42535:SF2">
    <property type="entry name" value="CHROMOSOME UNDETERMINED SCAFFOLD_146, WHOLE GENOME SHOTGUN SEQUENCE"/>
    <property type="match status" value="1"/>
</dbReference>
<dbReference type="SMART" id="SM00560">
    <property type="entry name" value="LamGL"/>
    <property type="match status" value="3"/>
</dbReference>
<protein>
    <submittedName>
        <fullName evidence="5">LamG domain-containing protein</fullName>
    </submittedName>
</protein>
<dbReference type="InterPro" id="IPR036056">
    <property type="entry name" value="Fibrinogen-like_C"/>
</dbReference>
<dbReference type="Gene3D" id="3.90.215.10">
    <property type="entry name" value="Gamma Fibrinogen, chain A, domain 1"/>
    <property type="match status" value="1"/>
</dbReference>
<dbReference type="SUPFAM" id="SSF56496">
    <property type="entry name" value="Fibrinogen C-terminal domain-like"/>
    <property type="match status" value="1"/>
</dbReference>
<dbReference type="GeneID" id="90590238"/>
<dbReference type="RefSeq" id="WP_347721640.1">
    <property type="nucleotide sequence ID" value="NZ_CP104395.1"/>
</dbReference>
<evidence type="ECO:0000256" key="1">
    <source>
        <dbReference type="ARBA" id="ARBA00022729"/>
    </source>
</evidence>
<gene>
    <name evidence="5" type="ORF">SVXNc_0801</name>
</gene>
<dbReference type="Proteomes" id="UP001218034">
    <property type="component" value="Chromosome"/>
</dbReference>
<reference evidence="5 6" key="1">
    <citation type="submission" date="2022-09" db="EMBL/GenBank/DDBJ databases">
        <title>Xylan utilization by haloarchaea-nanohaloarchaea associations.</title>
        <authorList>
            <person name="Yakimov M."/>
        </authorList>
    </citation>
    <scope>NUCLEOTIDE SEQUENCE [LARGE SCALE GENOMIC DNA]</scope>
    <source>
        <strain evidence="5 6">SVXNc</strain>
    </source>
</reference>
<organism evidence="5 6">
    <name type="scientific">Candidatus Nanohalococcus occultus</name>
    <dbReference type="NCBI Taxonomy" id="2978047"/>
    <lineage>
        <taxon>Archaea</taxon>
        <taxon>Candidatus Nanohalarchaeota</taxon>
        <taxon>Candidatus Nanohalarchaeota incertae sedis</taxon>
        <taxon>Candidatus Nanohalococcus</taxon>
    </lineage>
</organism>
<feature type="domain" description="Fibrinogen C-terminal" evidence="4">
    <location>
        <begin position="1138"/>
        <end position="1205"/>
    </location>
</feature>
<keyword evidence="6" id="KW-1185">Reference proteome</keyword>
<dbReference type="Pfam" id="PF13385">
    <property type="entry name" value="Laminin_G_3"/>
    <property type="match status" value="5"/>
</dbReference>
<sequence>MKEKVIEKAEKRSTEIIALTLILGIAGVAAQSGNGPILSAGSSSDLVAEYRFDTGTGNTVYDSAGGNDGDINGAGWSEGVSGKAMDFSQNGDQVTVPDDPSLEGQTEGITVSFWFYSRQDNVGDWSIAMSKGAFANDPYAMIMDSVTGDKFRFDPTLGDQSGNYYRANIDNIPHRRWTHLVMRYDPQTGDMTVFRDGKLGDTTSVGDIDLASNSKNLQFGEGGSGGYIDGKIDQARIYSNPLSDSEIKTLYNRGSWRIGSEGKDSESNIMDLSFQHQNSTHVLDTSGQENHGRKQNGISQKTMVNCQIGRCASFDGAGGTGIDLDTVWSDHSVSRTFMFWFKEGEGVSAGDRIITQDCNEWFCLRNEGEDSYSLYYDGGNSYQFNMDDSEWHHTSLVFNSSASEIELYTDGQLEQNFSYNSGWSHNARPVVLGGNTEGTDDITSNHWEGRIDEFKVFNQPLTQEEVIQQAENIESRGAVLDMRFNRNGGDKAYDHSGEGNTGIFQPDETVGPQRVDGVIGKALEFDGFDDRVEPGLDSVGDKPARLTVSAWYKTEGNYNDDSLVSDEITAPDEGFGLRPDSFRVGRGNGNGYVEASGSLISGGWTHVVGTYDNSTVKFYQDGELLDQTSFAGPYFKSSRQLVVGYNAWRNSGTFDQDYGWKGEIDEVKIYPYAASNAQVKQLYRKGESNIGSSTESASTGLQEGLVLDQSFDRVETCGNSDTVSCPSGTDGKVAVDESGEANHGELVNGPEVKGSENCKSGKCLGFDGSDDSLDIPNDEVLNFTNSDNFTYSTWIKREDATSGVMIKGHTTYSSGFDLYAGDIRFGARDGSGTGLVVQTSIDKKWHHVVGVFNAPAKEAKLYVDGRLADTDSKADLNDFSTTRGLKLGGSYRISGASTFGKVSLDQAKIHDRALSETEVWNLYTNGRDRKDGSAGPTAKWSFDSVYGNKTYDSAGDNDGTVYGANLTAGKRGSALEFDGNDDYVSIDGIEQFDNNNKLSISAWVKRKGPADRADILNAGTYDTLLFADGGNAQGSMYIHDGSDSHIVRGYTIPQNEWHHLTGTYDGSTLKIYQNGVLQDSKSVSVSVRDSGSSTRISDSGSLPFEGKIDDVRIYPYALSDGGVKNVMNSGSAGVSSSRQRYDVPRDCQEIKERQDSTHSGVFRIDPDGSGGYSPFEVYCEMGENGGGWTRLYTTKDGAVSGDKGWAFGENSFMWESGSEVNFGNGQGWVSNTGNNETWSIGKAFMSSYEGKTAVWDYYSANGNPIHPAQIQALSDTTEDGTYYVGDWYTDDIDEPITDVFAVAHPSDYDCVYGGCMTIFPSSDPSPSVGGDYVLGSNHGSGGTWTDYIDWRSLDDGDIPTHLGFRDGNGRIAHWGEGDFTPDGGHTLEFENPYFYAR</sequence>
<dbReference type="InterPro" id="IPR014716">
    <property type="entry name" value="Fibrinogen_a/b/g_C_1"/>
</dbReference>
<dbReference type="Pfam" id="PF00147">
    <property type="entry name" value="Fibrinogen_C"/>
    <property type="match status" value="1"/>
</dbReference>
<dbReference type="PANTHER" id="PTHR42535">
    <property type="entry name" value="OOKINETE PROTEIN, PUTATIVE-RELATED"/>
    <property type="match status" value="1"/>
</dbReference>
<evidence type="ECO:0000313" key="6">
    <source>
        <dbReference type="Proteomes" id="UP001218034"/>
    </source>
</evidence>
<keyword evidence="2" id="KW-1015">Disulfide bond</keyword>
<evidence type="ECO:0000313" key="5">
    <source>
        <dbReference type="EMBL" id="WEL19808.1"/>
    </source>
</evidence>
<dbReference type="SUPFAM" id="SSF49899">
    <property type="entry name" value="Concanavalin A-like lectins/glucanases"/>
    <property type="match status" value="5"/>
</dbReference>
<accession>A0ABY8CIU7</accession>
<evidence type="ECO:0000259" key="4">
    <source>
        <dbReference type="PROSITE" id="PS51406"/>
    </source>
</evidence>
<dbReference type="EMBL" id="CP104395">
    <property type="protein sequence ID" value="WEL19808.1"/>
    <property type="molecule type" value="Genomic_DNA"/>
</dbReference>
<dbReference type="NCBIfam" id="NF040941">
    <property type="entry name" value="GGGWT_bact"/>
    <property type="match status" value="1"/>
</dbReference>
<feature type="region of interest" description="Disordered" evidence="3">
    <location>
        <begin position="492"/>
        <end position="511"/>
    </location>
</feature>
<dbReference type="InterPro" id="IPR002181">
    <property type="entry name" value="Fibrinogen_a/b/g_C_dom"/>
</dbReference>
<proteinExistence type="predicted"/>
<dbReference type="InterPro" id="IPR006558">
    <property type="entry name" value="LamG-like"/>
</dbReference>
<keyword evidence="1" id="KW-0732">Signal</keyword>
<evidence type="ECO:0000256" key="2">
    <source>
        <dbReference type="ARBA" id="ARBA00023157"/>
    </source>
</evidence>
<dbReference type="PROSITE" id="PS51406">
    <property type="entry name" value="FIBRINOGEN_C_2"/>
    <property type="match status" value="1"/>
</dbReference>
<dbReference type="InterPro" id="IPR013320">
    <property type="entry name" value="ConA-like_dom_sf"/>
</dbReference>
<dbReference type="Gene3D" id="2.60.120.200">
    <property type="match status" value="5"/>
</dbReference>
<name>A0ABY8CIU7_9ARCH</name>
<evidence type="ECO:0000256" key="3">
    <source>
        <dbReference type="SAM" id="MobiDB-lite"/>
    </source>
</evidence>